<dbReference type="NCBIfam" id="TIGR01409">
    <property type="entry name" value="TAT_signal_seq"/>
    <property type="match status" value="1"/>
</dbReference>
<organism evidence="2 3">
    <name type="scientific">Helicobacter pylori</name>
    <name type="common">Campylobacter pylori</name>
    <dbReference type="NCBI Taxonomy" id="210"/>
    <lineage>
        <taxon>Bacteria</taxon>
        <taxon>Pseudomonadati</taxon>
        <taxon>Campylobacterota</taxon>
        <taxon>Epsilonproteobacteria</taxon>
        <taxon>Campylobacterales</taxon>
        <taxon>Helicobacteraceae</taxon>
        <taxon>Helicobacter</taxon>
    </lineage>
</organism>
<name>A0A7K1P1L5_HELPX</name>
<keyword evidence="1" id="KW-0500">Molybdenum</keyword>
<protein>
    <submittedName>
        <fullName evidence="2">Twin-arginine translocation signal domain-containing protein</fullName>
    </submittedName>
</protein>
<dbReference type="AlphaFoldDB" id="A0A7K1P1L5"/>
<evidence type="ECO:0000313" key="2">
    <source>
        <dbReference type="EMBL" id="MUV10605.1"/>
    </source>
</evidence>
<accession>A0A7K1P1L5</accession>
<dbReference type="EMBL" id="WAEA01000017">
    <property type="protein sequence ID" value="MUV10605.1"/>
    <property type="molecule type" value="Genomic_DNA"/>
</dbReference>
<dbReference type="Proteomes" id="UP000460877">
    <property type="component" value="Unassembled WGS sequence"/>
</dbReference>
<dbReference type="InterPro" id="IPR019546">
    <property type="entry name" value="TAT_signal_bac_arc"/>
</dbReference>
<dbReference type="RefSeq" id="WP_156585291.1">
    <property type="nucleotide sequence ID" value="NZ_WAEA01000017.1"/>
</dbReference>
<reference evidence="2 3" key="1">
    <citation type="journal article" date="2020" name="J. Clin. Microbiol.">
        <title>Helicobacter pylori infections in the Bronx, New York: Surveying Antibiotic Susceptibility and Strain Lineage by Whole-genome Sequencing.</title>
        <authorList>
            <person name="Saranathan R."/>
            <person name="Levi M.H."/>
            <person name="Wattam A.R."/>
            <person name="Malek A."/>
            <person name="Asare E."/>
            <person name="Behin D.S."/>
            <person name="Pan D.H."/>
            <person name="Jacobs W.R."/>
            <person name="Szymczak W.A."/>
        </authorList>
    </citation>
    <scope>NUCLEOTIDE SEQUENCE [LARGE SCALE GENOMIC DNA]</scope>
    <source>
        <strain evidence="2 3">MHP10</strain>
    </source>
</reference>
<comment type="caution">
    <text evidence="2">The sequence shown here is derived from an EMBL/GenBank/DDBJ whole genome shotgun (WGS) entry which is preliminary data.</text>
</comment>
<sequence>MKRRDFIKTTALGATGAVLGAQILQAEESKGSVAKYKIEAQYSIDFDSAEHTSLFIPMPSVVASNVHLQGNHASYKSMLNFGVPYLQVDFLKSAQKKQARLTYEIASYQLNERLFETSDFVAMGRYERDDASVANIANQLKGTTPKESVRNFYAFIKHEMPKRQKALEGKENLPKRESLPWFATISKESMFVSLCHACGIKSAEVQGLKLAQNSVVKNASRVEVYLKDSFLAFDFHNNHKGVFIPLNRHKDMQLDSALLATFGDAFALVDGRDLGNYESKLFEKRVSYYDCLKA</sequence>
<evidence type="ECO:0000256" key="1">
    <source>
        <dbReference type="ARBA" id="ARBA00022505"/>
    </source>
</evidence>
<evidence type="ECO:0000313" key="3">
    <source>
        <dbReference type="Proteomes" id="UP000460877"/>
    </source>
</evidence>
<gene>
    <name evidence="2" type="ORF">F7218_07005</name>
</gene>
<proteinExistence type="predicted"/>